<dbReference type="GO" id="GO:0061605">
    <property type="term" value="F:molybdopterin-synthase adenylyltransferase activity"/>
    <property type="evidence" value="ECO:0007669"/>
    <property type="project" value="UniProtKB-EC"/>
</dbReference>
<evidence type="ECO:0000313" key="15">
    <source>
        <dbReference type="Proteomes" id="UP000262954"/>
    </source>
</evidence>
<evidence type="ECO:0000256" key="5">
    <source>
        <dbReference type="ARBA" id="ARBA00052218"/>
    </source>
</evidence>
<evidence type="ECO:0000256" key="1">
    <source>
        <dbReference type="ARBA" id="ARBA00009919"/>
    </source>
</evidence>
<proteinExistence type="inferred from homology"/>
<evidence type="ECO:0000256" key="8">
    <source>
        <dbReference type="ARBA" id="ARBA00066884"/>
    </source>
</evidence>
<dbReference type="EMBL" id="DNWC01000059">
    <property type="protein sequence ID" value="HBJ08252.1"/>
    <property type="molecule type" value="Genomic_DNA"/>
</dbReference>
<comment type="similarity">
    <text evidence="1">Belongs to the HesA/MoeB/ThiF family.</text>
</comment>
<evidence type="ECO:0000256" key="3">
    <source>
        <dbReference type="ARBA" id="ARBA00022741"/>
    </source>
</evidence>
<dbReference type="InterPro" id="IPR000594">
    <property type="entry name" value="ThiF_NAD_FAD-bd"/>
</dbReference>
<keyword evidence="2" id="KW-0808">Transferase</keyword>
<dbReference type="Proteomes" id="UP000262954">
    <property type="component" value="Unassembled WGS sequence"/>
</dbReference>
<dbReference type="AlphaFoldDB" id="A0A354M163"/>
<evidence type="ECO:0000259" key="13">
    <source>
        <dbReference type="Pfam" id="PF00899"/>
    </source>
</evidence>
<dbReference type="Pfam" id="PF00899">
    <property type="entry name" value="ThiF"/>
    <property type="match status" value="1"/>
</dbReference>
<dbReference type="InterPro" id="IPR035985">
    <property type="entry name" value="Ubiquitin-activating_enz"/>
</dbReference>
<dbReference type="RefSeq" id="WP_022389671.1">
    <property type="nucleotide sequence ID" value="NZ_CAWVAS010000104.1"/>
</dbReference>
<evidence type="ECO:0000256" key="9">
    <source>
        <dbReference type="ARBA" id="ARBA00073635"/>
    </source>
</evidence>
<dbReference type="GO" id="GO:0008641">
    <property type="term" value="F:ubiquitin-like modifier activating enzyme activity"/>
    <property type="evidence" value="ECO:0007669"/>
    <property type="project" value="InterPro"/>
</dbReference>
<dbReference type="SUPFAM" id="SSF69572">
    <property type="entry name" value="Activating enzymes of the ubiquitin-like proteins"/>
    <property type="match status" value="1"/>
</dbReference>
<dbReference type="Gene3D" id="3.40.50.720">
    <property type="entry name" value="NAD(P)-binding Rossmann-like Domain"/>
    <property type="match status" value="1"/>
</dbReference>
<dbReference type="GO" id="GO:0005524">
    <property type="term" value="F:ATP binding"/>
    <property type="evidence" value="ECO:0007669"/>
    <property type="project" value="UniProtKB-KW"/>
</dbReference>
<comment type="caution">
    <text evidence="14">The sequence shown here is derived from an EMBL/GenBank/DDBJ whole genome shotgun (WGS) entry which is preliminary data.</text>
</comment>
<evidence type="ECO:0000256" key="7">
    <source>
        <dbReference type="ARBA" id="ARBA00063809"/>
    </source>
</evidence>
<evidence type="ECO:0000256" key="6">
    <source>
        <dbReference type="ARBA" id="ARBA00055169"/>
    </source>
</evidence>
<reference evidence="14 15" key="1">
    <citation type="journal article" date="2018" name="Nat. Biotechnol.">
        <title>A standardized bacterial taxonomy based on genome phylogeny substantially revises the tree of life.</title>
        <authorList>
            <person name="Parks D.H."/>
            <person name="Chuvochina M."/>
            <person name="Waite D.W."/>
            <person name="Rinke C."/>
            <person name="Skarshewski A."/>
            <person name="Chaumeil P.A."/>
            <person name="Hugenholtz P."/>
        </authorList>
    </citation>
    <scope>NUCLEOTIDE SEQUENCE [LARGE SCALE GENOMIC DNA]</scope>
    <source>
        <strain evidence="14">UBA11482</strain>
    </source>
</reference>
<evidence type="ECO:0000256" key="12">
    <source>
        <dbReference type="ARBA" id="ARBA00078531"/>
    </source>
</evidence>
<organism evidence="14 15">
    <name type="scientific">Coprobacter fastidiosus</name>
    <dbReference type="NCBI Taxonomy" id="1099853"/>
    <lineage>
        <taxon>Bacteria</taxon>
        <taxon>Pseudomonadati</taxon>
        <taxon>Bacteroidota</taxon>
        <taxon>Bacteroidia</taxon>
        <taxon>Bacteroidales</taxon>
        <taxon>Barnesiellaceae</taxon>
        <taxon>Coprobacter</taxon>
    </lineage>
</organism>
<dbReference type="PANTHER" id="PTHR10953">
    <property type="entry name" value="UBIQUITIN-ACTIVATING ENZYME E1"/>
    <property type="match status" value="1"/>
</dbReference>
<name>A0A354M163_9BACT</name>
<evidence type="ECO:0000256" key="2">
    <source>
        <dbReference type="ARBA" id="ARBA00022679"/>
    </source>
</evidence>
<evidence type="ECO:0000256" key="10">
    <source>
        <dbReference type="ARBA" id="ARBA00075110"/>
    </source>
</evidence>
<evidence type="ECO:0000313" key="14">
    <source>
        <dbReference type="EMBL" id="HBJ08252.1"/>
    </source>
</evidence>
<comment type="function">
    <text evidence="6">Catalyzes the adenylation by ATP of the carboxyl group of the C-terminal glycine of sulfur carrier protein MoaD.</text>
</comment>
<keyword evidence="4" id="KW-0067">ATP-binding</keyword>
<sequence>MERYSRQIMLPEIGNEGQKKLSEASVLLVGVGGLGSPISLYLTGAGIGRIGLIDADVVSESNLQRQVLYTEQEIGLPKVECAKRRLHALSGNIQIDAYQEFFSEKNAMSLVKKYDLVIDGCDNFATRYLINDCCVAAGKPYIYGTIGEFFGQASVFNYQGGMTYRDLYPDEQELTSKPRTINGVIGVVPGIIGCIEASETIKVITGCGKPLRNRLFTIDVLSMQSEILEF</sequence>
<comment type="subunit">
    <text evidence="7">Homodimer. Forms a stable heterotetrameric complex of 2 MoeB and 2 MoaD during adenylation of MoaD.</text>
</comment>
<dbReference type="GO" id="GO:0004792">
    <property type="term" value="F:thiosulfate-cyanide sulfurtransferase activity"/>
    <property type="evidence" value="ECO:0007669"/>
    <property type="project" value="TreeGrafter"/>
</dbReference>
<evidence type="ECO:0000256" key="11">
    <source>
        <dbReference type="ARBA" id="ARBA00075328"/>
    </source>
</evidence>
<keyword evidence="3" id="KW-0547">Nucleotide-binding</keyword>
<dbReference type="FunFam" id="3.40.50.720:FF:000033">
    <property type="entry name" value="Adenylyltransferase and sulfurtransferase MOCS3"/>
    <property type="match status" value="1"/>
</dbReference>
<gene>
    <name evidence="14" type="ORF">DDY73_04545</name>
</gene>
<dbReference type="EC" id="2.7.7.80" evidence="8"/>
<accession>A0A354M163</accession>
<protein>
    <recommendedName>
        <fullName evidence="9">Molybdopterin-synthase adenylyltransferase</fullName>
        <ecNumber evidence="8">2.7.7.80</ecNumber>
    </recommendedName>
    <alternativeName>
        <fullName evidence="12">MoaD protein adenylase</fullName>
    </alternativeName>
    <alternativeName>
        <fullName evidence="10">Molybdopterin-converting factor subunit 1 adenylase</fullName>
    </alternativeName>
    <alternativeName>
        <fullName evidence="11">Sulfur carrier protein MoaD adenylyltransferase</fullName>
    </alternativeName>
</protein>
<dbReference type="GO" id="GO:0005829">
    <property type="term" value="C:cytosol"/>
    <property type="evidence" value="ECO:0007669"/>
    <property type="project" value="TreeGrafter"/>
</dbReference>
<dbReference type="GO" id="GO:0008146">
    <property type="term" value="F:sulfotransferase activity"/>
    <property type="evidence" value="ECO:0007669"/>
    <property type="project" value="TreeGrafter"/>
</dbReference>
<feature type="domain" description="THIF-type NAD/FAD binding fold" evidence="13">
    <location>
        <begin position="4"/>
        <end position="227"/>
    </location>
</feature>
<dbReference type="InterPro" id="IPR045886">
    <property type="entry name" value="ThiF/MoeB/HesA"/>
</dbReference>
<dbReference type="CDD" id="cd00757">
    <property type="entry name" value="ThiF_MoeB_HesA_family"/>
    <property type="match status" value="1"/>
</dbReference>
<dbReference type="PANTHER" id="PTHR10953:SF102">
    <property type="entry name" value="ADENYLYLTRANSFERASE AND SULFURTRANSFERASE MOCS3"/>
    <property type="match status" value="1"/>
</dbReference>
<comment type="catalytic activity">
    <reaction evidence="5">
        <text>[molybdopterin-synthase sulfur-carrier protein]-C-terminal Gly-Gly + ATP + H(+) = [molybdopterin-synthase sulfur-carrier protein]-C-terminal Gly-Gly-AMP + diphosphate</text>
        <dbReference type="Rhea" id="RHEA:43616"/>
        <dbReference type="Rhea" id="RHEA-COMP:12159"/>
        <dbReference type="Rhea" id="RHEA-COMP:12202"/>
        <dbReference type="ChEBI" id="CHEBI:15378"/>
        <dbReference type="ChEBI" id="CHEBI:30616"/>
        <dbReference type="ChEBI" id="CHEBI:33019"/>
        <dbReference type="ChEBI" id="CHEBI:90618"/>
        <dbReference type="ChEBI" id="CHEBI:90778"/>
        <dbReference type="EC" id="2.7.7.80"/>
    </reaction>
</comment>
<evidence type="ECO:0000256" key="4">
    <source>
        <dbReference type="ARBA" id="ARBA00022840"/>
    </source>
</evidence>